<dbReference type="SUPFAM" id="SSF51306">
    <property type="entry name" value="LexA/Signal peptidase"/>
    <property type="match status" value="1"/>
</dbReference>
<dbReference type="Proteomes" id="UP000233618">
    <property type="component" value="Unassembled WGS sequence"/>
</dbReference>
<dbReference type="InterPro" id="IPR015927">
    <property type="entry name" value="Peptidase_S24_S26A/B/C"/>
</dbReference>
<comment type="caution">
    <text evidence="6">The sequence shown here is derived from an EMBL/GenBank/DDBJ whole genome shotgun (WGS) entry which is preliminary data.</text>
</comment>
<sequence length="255" mass="29468">MLDRIKSAYSLDTDLQLSSFLGVAQSTVSSWISRDTINYKLIFAKCNNLNLDWLLTGKGSQLRKEYQNNSLTPAVNEPEESYHGVSGKLVPITDINVTAGNNGFNNSDYITTEDTIQLPDQMLTHGHHICVRVKGDSMSPTLQDSGFIVIRLLEPDEWEHMRDEHIYVVSDKEGKAYLKRVKNRIKRGFITLMSDNPDKSTYPNFNLQVEEVNTIWHAEWYFSAKMPNIHDQYYSRLQRLEDRLDDITNQFKKDK</sequence>
<evidence type="ECO:0000259" key="4">
    <source>
        <dbReference type="Pfam" id="PF00717"/>
    </source>
</evidence>
<dbReference type="Pfam" id="PF07022">
    <property type="entry name" value="Phage_CI_repr"/>
    <property type="match status" value="1"/>
</dbReference>
<proteinExistence type="predicted"/>
<accession>A0A2N3IH24</accession>
<evidence type="ECO:0000256" key="3">
    <source>
        <dbReference type="ARBA" id="ARBA00023163"/>
    </source>
</evidence>
<protein>
    <submittedName>
        <fullName evidence="6">Uncharacterized protein</fullName>
    </submittedName>
</protein>
<dbReference type="GO" id="GO:0003677">
    <property type="term" value="F:DNA binding"/>
    <property type="evidence" value="ECO:0007669"/>
    <property type="project" value="UniProtKB-KW"/>
</dbReference>
<evidence type="ECO:0000313" key="6">
    <source>
        <dbReference type="EMBL" id="PKQ69591.1"/>
    </source>
</evidence>
<dbReference type="Gene3D" id="2.10.109.10">
    <property type="entry name" value="Umud Fragment, subunit A"/>
    <property type="match status" value="1"/>
</dbReference>
<dbReference type="InterPro" id="IPR039418">
    <property type="entry name" value="LexA-like"/>
</dbReference>
<dbReference type="InterPro" id="IPR010982">
    <property type="entry name" value="Lambda_DNA-bd_dom_sf"/>
</dbReference>
<dbReference type="AlphaFoldDB" id="A0A2N3IH24"/>
<feature type="domain" description="Peptidase S24/S26A/S26B/S26C" evidence="4">
    <location>
        <begin position="96"/>
        <end position="207"/>
    </location>
</feature>
<dbReference type="EMBL" id="MVDE01000001">
    <property type="protein sequence ID" value="PKQ69591.1"/>
    <property type="molecule type" value="Genomic_DNA"/>
</dbReference>
<dbReference type="PANTHER" id="PTHR40661">
    <property type="match status" value="1"/>
</dbReference>
<evidence type="ECO:0000256" key="1">
    <source>
        <dbReference type="ARBA" id="ARBA00023015"/>
    </source>
</evidence>
<dbReference type="PANTHER" id="PTHR40661:SF1">
    <property type="entry name" value="HTH CRO_C1-TYPE DOMAIN-CONTAINING PROTEIN"/>
    <property type="match status" value="1"/>
</dbReference>
<evidence type="ECO:0000313" key="7">
    <source>
        <dbReference type="Proteomes" id="UP000233618"/>
    </source>
</evidence>
<name>A0A2N3IH24_9BACT</name>
<dbReference type="Gene3D" id="1.10.260.40">
    <property type="entry name" value="lambda repressor-like DNA-binding domains"/>
    <property type="match status" value="1"/>
</dbReference>
<keyword evidence="2" id="KW-0238">DNA-binding</keyword>
<evidence type="ECO:0000259" key="5">
    <source>
        <dbReference type="Pfam" id="PF07022"/>
    </source>
</evidence>
<gene>
    <name evidence="6" type="ORF">BZG01_00010</name>
</gene>
<dbReference type="CDD" id="cd06529">
    <property type="entry name" value="S24_LexA-like"/>
    <property type="match status" value="1"/>
</dbReference>
<reference evidence="6 7" key="1">
    <citation type="journal article" date="2017" name="Front. Microbiol.">
        <title>Labilibaculum manganireducens gen. nov., sp. nov. and Labilibaculum filiforme sp. nov., Novel Bacteroidetes Isolated from Subsurface Sediments of the Baltic Sea.</title>
        <authorList>
            <person name="Vandieken V."/>
            <person name="Marshall I.P."/>
            <person name="Niemann H."/>
            <person name="Engelen B."/>
            <person name="Cypionka H."/>
        </authorList>
    </citation>
    <scope>NUCLEOTIDE SEQUENCE [LARGE SCALE GENOMIC DNA]</scope>
    <source>
        <strain evidence="6 7">59.10-2M</strain>
    </source>
</reference>
<keyword evidence="1" id="KW-0805">Transcription regulation</keyword>
<feature type="domain" description="Bacteriophage CI repressor N-terminal" evidence="5">
    <location>
        <begin position="2"/>
        <end position="60"/>
    </location>
</feature>
<keyword evidence="7" id="KW-1185">Reference proteome</keyword>
<organism evidence="6 7">
    <name type="scientific">Labilibaculum manganireducens</name>
    <dbReference type="NCBI Taxonomy" id="1940525"/>
    <lineage>
        <taxon>Bacteria</taxon>
        <taxon>Pseudomonadati</taxon>
        <taxon>Bacteroidota</taxon>
        <taxon>Bacteroidia</taxon>
        <taxon>Marinilabiliales</taxon>
        <taxon>Marinifilaceae</taxon>
        <taxon>Labilibaculum</taxon>
    </lineage>
</organism>
<dbReference type="GO" id="GO:0045892">
    <property type="term" value="P:negative regulation of DNA-templated transcription"/>
    <property type="evidence" value="ECO:0007669"/>
    <property type="project" value="InterPro"/>
</dbReference>
<evidence type="ECO:0000256" key="2">
    <source>
        <dbReference type="ARBA" id="ARBA00023125"/>
    </source>
</evidence>
<keyword evidence="3" id="KW-0804">Transcription</keyword>
<dbReference type="InterPro" id="IPR036286">
    <property type="entry name" value="LexA/Signal_pep-like_sf"/>
</dbReference>
<dbReference type="InterPro" id="IPR010744">
    <property type="entry name" value="Phage_CI_N"/>
</dbReference>
<dbReference type="Pfam" id="PF00717">
    <property type="entry name" value="Peptidase_S24"/>
    <property type="match status" value="1"/>
</dbReference>